<dbReference type="Pfam" id="PF01408">
    <property type="entry name" value="GFO_IDH_MocA"/>
    <property type="match status" value="1"/>
</dbReference>
<dbReference type="EMBL" id="CP013650">
    <property type="protein sequence ID" value="ALS97573.1"/>
    <property type="molecule type" value="Genomic_DNA"/>
</dbReference>
<dbReference type="GO" id="GO:0016491">
    <property type="term" value="F:oxidoreductase activity"/>
    <property type="evidence" value="ECO:0007669"/>
    <property type="project" value="UniProtKB-KW"/>
</dbReference>
<organism evidence="5 6">
    <name type="scientific">Lacimicrobium alkaliphilum</name>
    <dbReference type="NCBI Taxonomy" id="1526571"/>
    <lineage>
        <taxon>Bacteria</taxon>
        <taxon>Pseudomonadati</taxon>
        <taxon>Pseudomonadota</taxon>
        <taxon>Gammaproteobacteria</taxon>
        <taxon>Alteromonadales</taxon>
        <taxon>Alteromonadaceae</taxon>
        <taxon>Lacimicrobium</taxon>
    </lineage>
</organism>
<accession>A0A0U3B7F9</accession>
<dbReference type="PANTHER" id="PTHR43818">
    <property type="entry name" value="BCDNA.GH03377"/>
    <property type="match status" value="1"/>
</dbReference>
<dbReference type="SUPFAM" id="SSF51735">
    <property type="entry name" value="NAD(P)-binding Rossmann-fold domains"/>
    <property type="match status" value="1"/>
</dbReference>
<protein>
    <submittedName>
        <fullName evidence="5">Myo-inositol 2-dehydrogenase</fullName>
    </submittedName>
</protein>
<dbReference type="Gene3D" id="3.30.360.10">
    <property type="entry name" value="Dihydrodipicolinate Reductase, domain 2"/>
    <property type="match status" value="1"/>
</dbReference>
<dbReference type="Pfam" id="PF22725">
    <property type="entry name" value="GFO_IDH_MocA_C3"/>
    <property type="match status" value="1"/>
</dbReference>
<dbReference type="STRING" id="1526571.AT746_04335"/>
<gene>
    <name evidence="5" type="ORF">AT746_04335</name>
</gene>
<dbReference type="AlphaFoldDB" id="A0A0U3B7F9"/>
<evidence type="ECO:0000259" key="3">
    <source>
        <dbReference type="Pfam" id="PF01408"/>
    </source>
</evidence>
<keyword evidence="6" id="KW-1185">Reference proteome</keyword>
<dbReference type="InterPro" id="IPR055170">
    <property type="entry name" value="GFO_IDH_MocA-like_dom"/>
</dbReference>
<dbReference type="GO" id="GO:0000166">
    <property type="term" value="F:nucleotide binding"/>
    <property type="evidence" value="ECO:0007669"/>
    <property type="project" value="InterPro"/>
</dbReference>
<evidence type="ECO:0000259" key="4">
    <source>
        <dbReference type="Pfam" id="PF22725"/>
    </source>
</evidence>
<dbReference type="InterPro" id="IPR000683">
    <property type="entry name" value="Gfo/Idh/MocA-like_OxRdtase_N"/>
</dbReference>
<sequence length="394" mass="42964">MRTLKFGLIGTGYMGKSHAIALHSVAAVFPLSVVVECEMLADITAQQAAVKAKEMGFSRATGKWHELVNDNEVDVVDICAPNGLHKDIALAAIKARKHVYCEKPLALNAVDSLQMALSAEEAGVKTMVGFNYIKNPATQLAKQIIDSGEIGDIVHFRGTHNEDYLADASVPMNWRLKRATAGAGALADLGSHIINVAQFLVGAISAVNGDLNTVIKERSTAGSVIDKESVENDDQAHAMLRFNSGAIGTIEASRVAWGRKMGLTYEVTGSKGSIVFDQEHLAEIQLYTSDQKTSRQGFKRILIGPEHPDYQNFCASAGHGVGYNDQKIIEVRDLIEGISRDQAIWPDFRAGYEVALIIDAIEESYRLGQWVHVSEVDSKTQSRLLHLEHGKEKN</sequence>
<dbReference type="InterPro" id="IPR050463">
    <property type="entry name" value="Gfo/Idh/MocA_oxidrdct_glycsds"/>
</dbReference>
<name>A0A0U3B7F9_9ALTE</name>
<feature type="domain" description="GFO/IDH/MocA-like oxidoreductase" evidence="4">
    <location>
        <begin position="139"/>
        <end position="275"/>
    </location>
</feature>
<dbReference type="RefSeq" id="WP_062476931.1">
    <property type="nucleotide sequence ID" value="NZ_CP013650.1"/>
</dbReference>
<evidence type="ECO:0000256" key="1">
    <source>
        <dbReference type="ARBA" id="ARBA00022729"/>
    </source>
</evidence>
<evidence type="ECO:0000256" key="2">
    <source>
        <dbReference type="ARBA" id="ARBA00023002"/>
    </source>
</evidence>
<dbReference type="SUPFAM" id="SSF55347">
    <property type="entry name" value="Glyceraldehyde-3-phosphate dehydrogenase-like, C-terminal domain"/>
    <property type="match status" value="1"/>
</dbReference>
<keyword evidence="2" id="KW-0560">Oxidoreductase</keyword>
<dbReference type="OrthoDB" id="9781031at2"/>
<dbReference type="Gene3D" id="3.40.50.720">
    <property type="entry name" value="NAD(P)-binding Rossmann-like Domain"/>
    <property type="match status" value="1"/>
</dbReference>
<dbReference type="KEGG" id="lal:AT746_04335"/>
<keyword evidence="1" id="KW-0732">Signal</keyword>
<feature type="domain" description="Gfo/Idh/MocA-like oxidoreductase N-terminal" evidence="3">
    <location>
        <begin position="4"/>
        <end position="130"/>
    </location>
</feature>
<evidence type="ECO:0000313" key="6">
    <source>
        <dbReference type="Proteomes" id="UP000068447"/>
    </source>
</evidence>
<evidence type="ECO:0000313" key="5">
    <source>
        <dbReference type="EMBL" id="ALS97573.1"/>
    </source>
</evidence>
<reference evidence="5 6" key="1">
    <citation type="submission" date="2015-12" db="EMBL/GenBank/DDBJ databases">
        <title>Complete genome of Lacimicrobium alkaliphilum KCTC 32984.</title>
        <authorList>
            <person name="Kim S.-G."/>
            <person name="Lee Y.-J."/>
        </authorList>
    </citation>
    <scope>NUCLEOTIDE SEQUENCE [LARGE SCALE GENOMIC DNA]</scope>
    <source>
        <strain evidence="5 6">YelD216</strain>
    </source>
</reference>
<dbReference type="InterPro" id="IPR036291">
    <property type="entry name" value="NAD(P)-bd_dom_sf"/>
</dbReference>
<dbReference type="PANTHER" id="PTHR43818:SF11">
    <property type="entry name" value="BCDNA.GH03377"/>
    <property type="match status" value="1"/>
</dbReference>
<dbReference type="Proteomes" id="UP000068447">
    <property type="component" value="Chromosome"/>
</dbReference>
<proteinExistence type="predicted"/>